<feature type="region of interest" description="Disordered" evidence="8">
    <location>
        <begin position="198"/>
        <end position="227"/>
    </location>
</feature>
<feature type="coiled-coil region" evidence="7">
    <location>
        <begin position="107"/>
        <end position="190"/>
    </location>
</feature>
<dbReference type="GO" id="GO:0000132">
    <property type="term" value="P:establishment of mitotic spindle orientation"/>
    <property type="evidence" value="ECO:0007669"/>
    <property type="project" value="TreeGrafter"/>
</dbReference>
<feature type="compositionally biased region" description="Polar residues" evidence="8">
    <location>
        <begin position="600"/>
        <end position="611"/>
    </location>
</feature>
<dbReference type="GO" id="GO:0007020">
    <property type="term" value="P:microtubule nucleation"/>
    <property type="evidence" value="ECO:0007669"/>
    <property type="project" value="TreeGrafter"/>
</dbReference>
<dbReference type="InterPro" id="IPR033494">
    <property type="entry name" value="NUDE"/>
</dbReference>
<feature type="region of interest" description="Disordered" evidence="8">
    <location>
        <begin position="559"/>
        <end position="611"/>
    </location>
</feature>
<keyword evidence="4" id="KW-0493">Microtubule</keyword>
<dbReference type="InterPro" id="IPR006964">
    <property type="entry name" value="NUDE_dom"/>
</dbReference>
<gene>
    <name evidence="10" type="ORF">BDV25DRAFT_162750</name>
</gene>
<comment type="subcellular location">
    <subcellularLocation>
        <location evidence="1">Cytoplasm</location>
        <location evidence="1">Cytoskeleton</location>
    </subcellularLocation>
</comment>
<dbReference type="Gene3D" id="6.10.250.1080">
    <property type="match status" value="1"/>
</dbReference>
<keyword evidence="3" id="KW-0963">Cytoplasm</keyword>
<evidence type="ECO:0000256" key="8">
    <source>
        <dbReference type="SAM" id="MobiDB-lite"/>
    </source>
</evidence>
<reference evidence="10 11" key="1">
    <citation type="submission" date="2019-04" db="EMBL/GenBank/DDBJ databases">
        <title>Friends and foes A comparative genomics study of 23 Aspergillus species from section Flavi.</title>
        <authorList>
            <consortium name="DOE Joint Genome Institute"/>
            <person name="Kjaerbolling I."/>
            <person name="Vesth T."/>
            <person name="Frisvad J.C."/>
            <person name="Nybo J.L."/>
            <person name="Theobald S."/>
            <person name="Kildgaard S."/>
            <person name="Isbrandt T."/>
            <person name="Kuo A."/>
            <person name="Sato A."/>
            <person name="Lyhne E.K."/>
            <person name="Kogle M.E."/>
            <person name="Wiebenga A."/>
            <person name="Kun R.S."/>
            <person name="Lubbers R.J."/>
            <person name="Makela M.R."/>
            <person name="Barry K."/>
            <person name="Chovatia M."/>
            <person name="Clum A."/>
            <person name="Daum C."/>
            <person name="Haridas S."/>
            <person name="He G."/>
            <person name="LaButti K."/>
            <person name="Lipzen A."/>
            <person name="Mondo S."/>
            <person name="Riley R."/>
            <person name="Salamov A."/>
            <person name="Simmons B.A."/>
            <person name="Magnuson J.K."/>
            <person name="Henrissat B."/>
            <person name="Mortensen U.H."/>
            <person name="Larsen T.O."/>
            <person name="Devries R.P."/>
            <person name="Grigoriev I.V."/>
            <person name="Machida M."/>
            <person name="Baker S.E."/>
            <person name="Andersen M.R."/>
        </authorList>
    </citation>
    <scope>NUCLEOTIDE SEQUENCE [LARGE SCALE GENOMIC DNA]</scope>
    <source>
        <strain evidence="10 11">IBT 18842</strain>
    </source>
</reference>
<dbReference type="GO" id="GO:0047496">
    <property type="term" value="P:vesicle transport along microtubule"/>
    <property type="evidence" value="ECO:0007669"/>
    <property type="project" value="TreeGrafter"/>
</dbReference>
<feature type="compositionally biased region" description="Low complexity" evidence="8">
    <location>
        <begin position="7"/>
        <end position="17"/>
    </location>
</feature>
<dbReference type="GO" id="GO:0008017">
    <property type="term" value="F:microtubule binding"/>
    <property type="evidence" value="ECO:0007669"/>
    <property type="project" value="InterPro"/>
</dbReference>
<feature type="region of interest" description="Disordered" evidence="8">
    <location>
        <begin position="382"/>
        <end position="526"/>
    </location>
</feature>
<dbReference type="GO" id="GO:0005871">
    <property type="term" value="C:kinesin complex"/>
    <property type="evidence" value="ECO:0007669"/>
    <property type="project" value="TreeGrafter"/>
</dbReference>
<dbReference type="Proteomes" id="UP000325780">
    <property type="component" value="Unassembled WGS sequence"/>
</dbReference>
<sequence length="611" mass="67471">MPSADDSTSSRPNGTSSSRDELAYYKKQYEQLEAELADFQSSSRELEAELEKDIEASEKRERQLKEKVDGLRYEVEEWKTKYKQSRSEGNSAQNTLQKEITTLRDSNRTLQLKLRDIEVANDDYERQARHTTSSLEDLESKYNMAIERSVLLEEEIKIGEQERENLRIENQHLRTEMSELRVENEIVQEKFRNAELHGGRRRKPAPLHRTPSTPRTPEIFDRSPGLSTVSSPIFATPPLKSSLIAATATPPSPPISESSSSMRKSITATPGFPLQKAAGSEAHGSRSMYSSRTQKYANTHSRAKESHARAASFAHSNNGRVNSSTTSRPNPSKANASLSKTNPGLSKTSSNNKDNNRSSGMPKSGSLYQIRGLIGKMQKLEERVQSAKSKLPAPSDSPSRLSSRSGSMVSESPVASTITLRRDPRKRLSGSSFSSSAHGDGVSSYVSTSRPSFSVRTQGDSRPSSRTSYSSTFSQSTHPSIAPSTRPESRQSRTKTPLGHYSMNPTTESRRPRSSLSNSAGQTCPINGMSYIDEDEDLSMHMSVRAKISEVRETRLPSFSAPNGLKKRTPSGISAIPAPRTLRTSTGLDRREGNMGPPDTKSQTTDLGETF</sequence>
<feature type="compositionally biased region" description="Low complexity" evidence="8">
    <location>
        <begin position="461"/>
        <end position="480"/>
    </location>
</feature>
<dbReference type="SUPFAM" id="SSF57997">
    <property type="entry name" value="Tropomyosin"/>
    <property type="match status" value="1"/>
</dbReference>
<evidence type="ECO:0000313" key="10">
    <source>
        <dbReference type="EMBL" id="KAE8146295.1"/>
    </source>
</evidence>
<feature type="region of interest" description="Disordered" evidence="8">
    <location>
        <begin position="244"/>
        <end position="366"/>
    </location>
</feature>
<dbReference type="GO" id="GO:0005874">
    <property type="term" value="C:microtubule"/>
    <property type="evidence" value="ECO:0007669"/>
    <property type="project" value="UniProtKB-KW"/>
</dbReference>
<organism evidence="10 11">
    <name type="scientific">Aspergillus avenaceus</name>
    <dbReference type="NCBI Taxonomy" id="36643"/>
    <lineage>
        <taxon>Eukaryota</taxon>
        <taxon>Fungi</taxon>
        <taxon>Dikarya</taxon>
        <taxon>Ascomycota</taxon>
        <taxon>Pezizomycotina</taxon>
        <taxon>Eurotiomycetes</taxon>
        <taxon>Eurotiomycetidae</taxon>
        <taxon>Eurotiales</taxon>
        <taxon>Aspergillaceae</taxon>
        <taxon>Aspergillus</taxon>
        <taxon>Aspergillus subgen. Circumdati</taxon>
    </lineage>
</organism>
<dbReference type="Pfam" id="PF04880">
    <property type="entry name" value="NUDE_C"/>
    <property type="match status" value="1"/>
</dbReference>
<feature type="region of interest" description="Disordered" evidence="8">
    <location>
        <begin position="1"/>
        <end position="22"/>
    </location>
</feature>
<name>A0A5N6TIX4_ASPAV</name>
<dbReference type="AlphaFoldDB" id="A0A5N6TIX4"/>
<feature type="compositionally biased region" description="Polar residues" evidence="8">
    <location>
        <begin position="314"/>
        <end position="361"/>
    </location>
</feature>
<keyword evidence="6" id="KW-0206">Cytoskeleton</keyword>
<evidence type="ECO:0000256" key="4">
    <source>
        <dbReference type="ARBA" id="ARBA00022701"/>
    </source>
</evidence>
<dbReference type="PANTHER" id="PTHR10921">
    <property type="entry name" value="NUCLEAR DISTRIBUTION PROTEIN NUDE HOMOLOG 1"/>
    <property type="match status" value="1"/>
</dbReference>
<evidence type="ECO:0000259" key="9">
    <source>
        <dbReference type="Pfam" id="PF04880"/>
    </source>
</evidence>
<dbReference type="GO" id="GO:0007059">
    <property type="term" value="P:chromosome segregation"/>
    <property type="evidence" value="ECO:0007669"/>
    <property type="project" value="TreeGrafter"/>
</dbReference>
<evidence type="ECO:0000313" key="11">
    <source>
        <dbReference type="Proteomes" id="UP000325780"/>
    </source>
</evidence>
<feature type="compositionally biased region" description="Polar residues" evidence="8">
    <location>
        <begin position="287"/>
        <end position="300"/>
    </location>
</feature>
<feature type="compositionally biased region" description="Low complexity" evidence="8">
    <location>
        <begin position="244"/>
        <end position="267"/>
    </location>
</feature>
<proteinExistence type="inferred from homology"/>
<evidence type="ECO:0000256" key="7">
    <source>
        <dbReference type="SAM" id="Coils"/>
    </source>
</evidence>
<dbReference type="OrthoDB" id="5877028at2759"/>
<dbReference type="PANTHER" id="PTHR10921:SF1">
    <property type="entry name" value="NUCLEAR DISTRIBUTION PROTEIN NUDE HOMOLOG"/>
    <property type="match status" value="1"/>
</dbReference>
<evidence type="ECO:0000256" key="3">
    <source>
        <dbReference type="ARBA" id="ARBA00022490"/>
    </source>
</evidence>
<protein>
    <submittedName>
        <fullName evidence="10">Nuclear distribution protein nude</fullName>
    </submittedName>
</protein>
<evidence type="ECO:0000256" key="2">
    <source>
        <dbReference type="ARBA" id="ARBA00007429"/>
    </source>
</evidence>
<dbReference type="GO" id="GO:0051642">
    <property type="term" value="P:centrosome localization"/>
    <property type="evidence" value="ECO:0007669"/>
    <property type="project" value="TreeGrafter"/>
</dbReference>
<feature type="compositionally biased region" description="Low complexity" evidence="8">
    <location>
        <begin position="392"/>
        <end position="413"/>
    </location>
</feature>
<evidence type="ECO:0000256" key="5">
    <source>
        <dbReference type="ARBA" id="ARBA00023054"/>
    </source>
</evidence>
<dbReference type="EMBL" id="ML742272">
    <property type="protein sequence ID" value="KAE8146295.1"/>
    <property type="molecule type" value="Genomic_DNA"/>
</dbReference>
<accession>A0A5N6TIX4</accession>
<feature type="domain" description="NUDE" evidence="9">
    <location>
        <begin position="134"/>
        <end position="304"/>
    </location>
</feature>
<feature type="region of interest" description="Disordered" evidence="8">
    <location>
        <begin position="44"/>
        <end position="66"/>
    </location>
</feature>
<feature type="compositionally biased region" description="Polar residues" evidence="8">
    <location>
        <begin position="445"/>
        <end position="460"/>
    </location>
</feature>
<evidence type="ECO:0000256" key="6">
    <source>
        <dbReference type="ARBA" id="ARBA00023212"/>
    </source>
</evidence>
<evidence type="ECO:0000256" key="1">
    <source>
        <dbReference type="ARBA" id="ARBA00004245"/>
    </source>
</evidence>
<feature type="compositionally biased region" description="Low complexity" evidence="8">
    <location>
        <begin position="429"/>
        <end position="444"/>
    </location>
</feature>
<feature type="compositionally biased region" description="Polar residues" evidence="8">
    <location>
        <begin position="514"/>
        <end position="525"/>
    </location>
</feature>
<keyword evidence="11" id="KW-1185">Reference proteome</keyword>
<dbReference type="GO" id="GO:0000776">
    <property type="term" value="C:kinetochore"/>
    <property type="evidence" value="ECO:0007669"/>
    <property type="project" value="TreeGrafter"/>
</dbReference>
<comment type="similarity">
    <text evidence="2">Belongs to the nudE family.</text>
</comment>
<keyword evidence="5 7" id="KW-0175">Coiled coil</keyword>